<dbReference type="EC" id="6.3.2.-" evidence="7"/>
<dbReference type="EMBL" id="PQSP01000001">
    <property type="protein sequence ID" value="RUS67926.1"/>
    <property type="molecule type" value="Genomic_DNA"/>
</dbReference>
<dbReference type="Pfam" id="PF04717">
    <property type="entry name" value="Phage_base_V"/>
    <property type="match status" value="1"/>
</dbReference>
<dbReference type="InterPro" id="IPR018769">
    <property type="entry name" value="VgrG2_DUF2345"/>
</dbReference>
<feature type="domain" description="DUF2345" evidence="5">
    <location>
        <begin position="612"/>
        <end position="756"/>
    </location>
</feature>
<feature type="domain" description="Gp5/Type VI secretion system Vgr protein OB-fold" evidence="4">
    <location>
        <begin position="393"/>
        <end position="461"/>
    </location>
</feature>
<dbReference type="InterPro" id="IPR037026">
    <property type="entry name" value="Vgr_OB-fold_dom_sf"/>
</dbReference>
<dbReference type="OrthoDB" id="1907165at2"/>
<keyword evidence="7" id="KW-0436">Ligase</keyword>
<dbReference type="Gene3D" id="2.40.50.230">
    <property type="entry name" value="Gp5 N-terminal domain"/>
    <property type="match status" value="1"/>
</dbReference>
<evidence type="ECO:0000256" key="1">
    <source>
        <dbReference type="ARBA" id="ARBA00005558"/>
    </source>
</evidence>
<evidence type="ECO:0000259" key="5">
    <source>
        <dbReference type="Pfam" id="PF10106"/>
    </source>
</evidence>
<protein>
    <submittedName>
        <fullName evidence="7">Actin cross-linking toxin VgrG1</fullName>
        <ecNumber evidence="7">6.3.2.-</ecNumber>
    </submittedName>
</protein>
<dbReference type="InterPro" id="IPR028244">
    <property type="entry name" value="T6SS_Rhs_Vgr_dom"/>
</dbReference>
<sequence length="855" mass="93951">MAQTDLHFSFEPAYNSAEDASKHMAFDVVEFTLTEALNTPFVLEVELLSADPSVDFSKLMDQPVLFTIWQGSTAVRHVHGLISNFSQRDTGFRRTRYFAVVEPALTRTQLGSDWRIFQQKTIPEVISEVFKSAQISNYSLTAEQMHLQREYCVQAGNETDFEFLQRAIAEEGFVYCFEHNERGHQLLLTDVVQTLGALQSGTVLYQPKPAGDRPQPALRTFTYQEKVRTARQTQRDYTFKNPRYNQQQVSVGRDMPTQSTAYERYDYPGRYKQDAAGAPFTQTKLQSLRRDAKLAIATGDDARIQPGVAFELTGHPRSELNTLWRPVKVAHSGKQHTSGEEEAANAQASTSYQQTAELVPATAEWKAPIPAKPHLHGPEIAHVVGPQGEEIYTDEHGRVKVQFPWDRIGSNDEHSTCWIRVAQNWAGAGWGHIAIPRIGQEVIVDFLDGDPDQPIITGRAYDASHPTPYKLPALKTQQTVKSKEHKGGGYNELLIDDTTGEIKTQLHSTHGVTQLTMGYLTHPRKDDGSGEHRGDGFEVRTDEWGAIRAGKGLYISTDKRQNAQGKQLDLQEAIAQLQNALTVAQDLERAAQTAQADPSDINAQEQQLNKVYTDLQAPGILVSSPYGVAVTTPANAQVSAEQGVQITSAQNTDVSSIKNFTVAAGKRVSLLAVDEGMKLIANKGKVQVQAQHGEMELTAQDDLVITSTKGKTTIAAQKELLFTCGGAYIKLKDGKIELGSSSPLEVKTAGINVVGPNVHQAQFSYFPKAMVAYQKTGQYHGVLHLLDADQKPISGAVYKVVSQNGETLAEGVTDMAGKGMEAVTDAGPNATLFIGQGEWTISERILEDDEIGCGC</sequence>
<name>A0A433SGV5_9BURK</name>
<dbReference type="Gene3D" id="3.55.50.10">
    <property type="entry name" value="Baseplate protein-like domains"/>
    <property type="match status" value="1"/>
</dbReference>
<dbReference type="InterPro" id="IPR006533">
    <property type="entry name" value="T6SS_Vgr_RhsGE"/>
</dbReference>
<dbReference type="SUPFAM" id="SSF69279">
    <property type="entry name" value="Phage tail proteins"/>
    <property type="match status" value="2"/>
</dbReference>
<dbReference type="NCBIfam" id="TIGR03361">
    <property type="entry name" value="VI_Rhs_Vgr"/>
    <property type="match status" value="1"/>
</dbReference>
<dbReference type="Gene3D" id="2.30.110.50">
    <property type="match status" value="1"/>
</dbReference>
<dbReference type="Gene3D" id="4.10.220.110">
    <property type="match status" value="1"/>
</dbReference>
<evidence type="ECO:0000313" key="8">
    <source>
        <dbReference type="Proteomes" id="UP000286947"/>
    </source>
</evidence>
<feature type="coiled-coil region" evidence="2">
    <location>
        <begin position="560"/>
        <end position="597"/>
    </location>
</feature>
<dbReference type="InterPro" id="IPR006531">
    <property type="entry name" value="Gp5/Vgr_OB"/>
</dbReference>
<evidence type="ECO:0000313" key="7">
    <source>
        <dbReference type="EMBL" id="RUS67926.1"/>
    </source>
</evidence>
<evidence type="ECO:0000259" key="4">
    <source>
        <dbReference type="Pfam" id="PF04717"/>
    </source>
</evidence>
<dbReference type="SUPFAM" id="SSF69349">
    <property type="entry name" value="Phage fibre proteins"/>
    <property type="match status" value="1"/>
</dbReference>
<dbReference type="InterPro" id="IPR017847">
    <property type="entry name" value="T6SS_RhsGE_Vgr_subset"/>
</dbReference>
<evidence type="ECO:0000256" key="3">
    <source>
        <dbReference type="SAM" id="MobiDB-lite"/>
    </source>
</evidence>
<comment type="similarity">
    <text evidence="1">Belongs to the VgrG protein family.</text>
</comment>
<dbReference type="SUPFAM" id="SSF69255">
    <property type="entry name" value="gp5 N-terminal domain-like"/>
    <property type="match status" value="1"/>
</dbReference>
<keyword evidence="8" id="KW-1185">Reference proteome</keyword>
<dbReference type="GO" id="GO:0016874">
    <property type="term" value="F:ligase activity"/>
    <property type="evidence" value="ECO:0007669"/>
    <property type="project" value="UniProtKB-KW"/>
</dbReference>
<keyword evidence="2" id="KW-0175">Coiled coil</keyword>
<gene>
    <name evidence="7" type="primary">vgrG1_1</name>
    <name evidence="7" type="ORF">CUZ56_00407</name>
</gene>
<organism evidence="7 8">
    <name type="scientific">Saezia sanguinis</name>
    <dbReference type="NCBI Taxonomy" id="1965230"/>
    <lineage>
        <taxon>Bacteria</taxon>
        <taxon>Pseudomonadati</taxon>
        <taxon>Pseudomonadota</taxon>
        <taxon>Betaproteobacteria</taxon>
        <taxon>Burkholderiales</taxon>
        <taxon>Saeziaceae</taxon>
        <taxon>Saezia</taxon>
    </lineage>
</organism>
<accession>A0A433SGV5</accession>
<proteinExistence type="inferred from homology"/>
<dbReference type="Pfam" id="PF10106">
    <property type="entry name" value="DUF2345"/>
    <property type="match status" value="1"/>
</dbReference>
<feature type="domain" description="Putative type VI secretion system Rhs element associated Vgr" evidence="6">
    <location>
        <begin position="483"/>
        <end position="591"/>
    </location>
</feature>
<evidence type="ECO:0000259" key="6">
    <source>
        <dbReference type="Pfam" id="PF13296"/>
    </source>
</evidence>
<dbReference type="Proteomes" id="UP000286947">
    <property type="component" value="Unassembled WGS sequence"/>
</dbReference>
<reference evidence="7 8" key="1">
    <citation type="submission" date="2018-01" db="EMBL/GenBank/DDBJ databases">
        <title>Saezia sanguinis gen. nov., sp. nov., in the order Burkholderiales isolated from human blood.</title>
        <authorList>
            <person name="Medina-Pascual M.J."/>
            <person name="Valdezate S."/>
            <person name="Monzon S."/>
            <person name="Cuesta I."/>
            <person name="Carrasco G."/>
            <person name="Villalon P."/>
            <person name="Saez-Nieto J.A."/>
        </authorList>
    </citation>
    <scope>NUCLEOTIDE SEQUENCE [LARGE SCALE GENOMIC DNA]</scope>
    <source>
        <strain evidence="7 8">CNM695-12</strain>
    </source>
</reference>
<dbReference type="NCBIfam" id="TIGR01646">
    <property type="entry name" value="vgr_GE"/>
    <property type="match status" value="1"/>
</dbReference>
<dbReference type="Pfam" id="PF13296">
    <property type="entry name" value="T6SS_Vgr"/>
    <property type="match status" value="1"/>
</dbReference>
<dbReference type="RefSeq" id="WP_126977706.1">
    <property type="nucleotide sequence ID" value="NZ_PQSP01000001.1"/>
</dbReference>
<dbReference type="AlphaFoldDB" id="A0A433SGV5"/>
<feature type="region of interest" description="Disordered" evidence="3">
    <location>
        <begin position="330"/>
        <end position="351"/>
    </location>
</feature>
<evidence type="ECO:0000256" key="2">
    <source>
        <dbReference type="SAM" id="Coils"/>
    </source>
</evidence>
<comment type="caution">
    <text evidence="7">The sequence shown here is derived from an EMBL/GenBank/DDBJ whole genome shotgun (WGS) entry which is preliminary data.</text>
</comment>
<dbReference type="Pfam" id="PF05954">
    <property type="entry name" value="Phage_GPD"/>
    <property type="match status" value="1"/>
</dbReference>